<dbReference type="eggNOG" id="KOG3161">
    <property type="taxonomic scope" value="Eukaryota"/>
</dbReference>
<feature type="compositionally biased region" description="Basic and acidic residues" evidence="9">
    <location>
        <begin position="708"/>
        <end position="725"/>
    </location>
</feature>
<evidence type="ECO:0000259" key="11">
    <source>
        <dbReference type="PROSITE" id="PS50103"/>
    </source>
</evidence>
<feature type="domain" description="RING-type" evidence="10">
    <location>
        <begin position="12"/>
        <end position="52"/>
    </location>
</feature>
<dbReference type="InterPro" id="IPR001841">
    <property type="entry name" value="Znf_RING"/>
</dbReference>
<keyword evidence="5 8" id="KW-0479">Metal-binding</keyword>
<dbReference type="CDD" id="cd16638">
    <property type="entry name" value="mRING-HC-C3HC3D_Roquin"/>
    <property type="match status" value="1"/>
</dbReference>
<dbReference type="InterPro" id="IPR017907">
    <property type="entry name" value="Znf_RING_CS"/>
</dbReference>
<feature type="compositionally biased region" description="Low complexity" evidence="9">
    <location>
        <begin position="649"/>
        <end position="670"/>
    </location>
</feature>
<dbReference type="Pfam" id="PF18386">
    <property type="entry name" value="ROQ_II"/>
    <property type="match status" value="1"/>
</dbReference>
<dbReference type="PANTHER" id="PTHR13139:SF54">
    <property type="entry name" value="RING-TYPE E3 UBIQUITIN TRANSFERASE"/>
    <property type="match status" value="1"/>
</dbReference>
<accession>A0A1X7V2L6</accession>
<feature type="region of interest" description="Disordered" evidence="9">
    <location>
        <begin position="458"/>
        <end position="543"/>
    </location>
</feature>
<name>A0A1X7V2L6_AMPQE</name>
<feature type="compositionally biased region" description="Polar residues" evidence="9">
    <location>
        <begin position="615"/>
        <end position="628"/>
    </location>
</feature>
<dbReference type="GO" id="GO:0061630">
    <property type="term" value="F:ubiquitin protein ligase activity"/>
    <property type="evidence" value="ECO:0007669"/>
    <property type="project" value="UniProtKB-EC"/>
</dbReference>
<dbReference type="SUPFAM" id="SSF57850">
    <property type="entry name" value="RING/U-box"/>
    <property type="match status" value="1"/>
</dbReference>
<dbReference type="GO" id="GO:0008270">
    <property type="term" value="F:zinc ion binding"/>
    <property type="evidence" value="ECO:0007669"/>
    <property type="project" value="UniProtKB-KW"/>
</dbReference>
<dbReference type="Pfam" id="PF21206">
    <property type="entry name" value="Roquin_1_2-like_ROQ"/>
    <property type="match status" value="1"/>
</dbReference>
<keyword evidence="4" id="KW-0808">Transferase</keyword>
<keyword evidence="13" id="KW-1185">Reference proteome</keyword>
<evidence type="ECO:0000256" key="8">
    <source>
        <dbReference type="PROSITE-ProRule" id="PRU00723"/>
    </source>
</evidence>
<evidence type="ECO:0000256" key="7">
    <source>
        <dbReference type="ARBA" id="ARBA00022833"/>
    </source>
</evidence>
<dbReference type="Proteomes" id="UP000007879">
    <property type="component" value="Unassembled WGS sequence"/>
</dbReference>
<dbReference type="SUPFAM" id="SSF90229">
    <property type="entry name" value="CCCH zinc finger"/>
    <property type="match status" value="1"/>
</dbReference>
<evidence type="ECO:0000256" key="5">
    <source>
        <dbReference type="ARBA" id="ARBA00022723"/>
    </source>
</evidence>
<dbReference type="EnsemblMetazoa" id="XM_019995415.1">
    <property type="protein sequence ID" value="XP_019850974.1"/>
    <property type="gene ID" value="LOC100633763"/>
</dbReference>
<keyword evidence="6 8" id="KW-0863">Zinc-finger</keyword>
<dbReference type="STRING" id="400682.A0A1X7V2L6"/>
<feature type="zinc finger region" description="C3H1-type" evidence="8">
    <location>
        <begin position="424"/>
        <end position="452"/>
    </location>
</feature>
<dbReference type="InterPro" id="IPR041523">
    <property type="entry name" value="ROQ_II"/>
</dbReference>
<evidence type="ECO:0000256" key="4">
    <source>
        <dbReference type="ARBA" id="ARBA00022679"/>
    </source>
</evidence>
<dbReference type="EnsemblMetazoa" id="Aqu2.1.34201_001">
    <property type="protein sequence ID" value="Aqu2.1.34201_001"/>
    <property type="gene ID" value="Aqu2.1.34201"/>
</dbReference>
<dbReference type="GO" id="GO:0000288">
    <property type="term" value="P:nuclear-transcribed mRNA catabolic process, deadenylation-dependent decay"/>
    <property type="evidence" value="ECO:0007669"/>
    <property type="project" value="TreeGrafter"/>
</dbReference>
<evidence type="ECO:0000256" key="6">
    <source>
        <dbReference type="ARBA" id="ARBA00022771"/>
    </source>
</evidence>
<dbReference type="GO" id="GO:0000932">
    <property type="term" value="C:P-body"/>
    <property type="evidence" value="ECO:0007669"/>
    <property type="project" value="UniProtKB-SubCell"/>
</dbReference>
<feature type="compositionally biased region" description="Low complexity" evidence="9">
    <location>
        <begin position="501"/>
        <end position="528"/>
    </location>
</feature>
<feature type="region of interest" description="Disordered" evidence="9">
    <location>
        <begin position="931"/>
        <end position="959"/>
    </location>
</feature>
<evidence type="ECO:0000256" key="1">
    <source>
        <dbReference type="ARBA" id="ARBA00000900"/>
    </source>
</evidence>
<dbReference type="InParanoid" id="A0A1X7V2L6"/>
<sequence length="978" mass="107663">MQAPNWTDFLHCSVCTVKYNTTTAVPVSLNCSHSMCKRCLSRLQTKQCPYDKLPIPSNLDKYPPNTAFLVLLGYQPESWSHEMAYLFPTIVQESELEEYSACREALEGLAQFLKPFTDQGFLHATANIPRPILKKLTGLLSNQILDGEGRMKAVNAAQSIAERIITELLIMHQNQHQISSALWSAVRCRGCQFLGPVMQEEALKLILKALENRRSLSRKTIVMYVVQQLQPDFQNASKTNIGHVVQLLYRASCFNVEKRANDSSLMQLKEEYCTYEALRREHDSQIIKIAMEAGLRISPETWSSQLYGTTNNKSEMQSIIDKLVSLGVGSSGISELIVAIGRSQDQYNLNERLVSHLDALLQIENPIGERDESDPIPVPACSWELCSKALSELLICLQVFTDFTQHLSKDSPELNSLGQVKSGRYKTGMCPYLIKPGGCPRGALCPYAHTEEERKKYVNMAKPKSRPKPRPDIPPTTPPQLRAPTMRGDGGASSLPVRQYSGDMSDGSFSSFESASFPGNSSALYSSHHPPPSLTHSDVQQRSEASYFVRPGPSSINHTGFFQEDVTQGVAASGGGAYHSPHPPPISQQKGYHSFDGGDINNSGMYTRPHPGPYQQHTGKSNPEQQQGRHYAHSISLTTPTTSSHSARSEYNPNSNSESSRSSQSGYYSQDGEMGGTSTWKYNRPDSSLSHSPSGGSSFSDEGVSSERGVHTPVARDDGSGDEGKLGGTVPNKTMVSRGGVAPGKTTPTNSKSSSENKMVEELTAKVKELEMKLEEKETKRNREQVLPLPHPHPPPPPAAVPVHHYYTRPQNGGVISGGHVVGGVMARPVHFSGQQHFMPPAPFYDPFNGGLPNQVWCPPIAVSPQTTPPNSGLLVHHPHPPAPAPPPPHMGHHPQPPPPPHHHHHLQPTMDFQVQSDEYLAHYLTFQEQAKARPHQIAPGAHLPPLHPPPTMHQAPPPLPPHMYPFDYNPMMTAHLL</sequence>
<dbReference type="PANTHER" id="PTHR13139">
    <property type="entry name" value="RING FINGER AND CCCH-TYPE ZINC FINGER DOMAIN-CONTAINING PROTEIN"/>
    <property type="match status" value="1"/>
</dbReference>
<feature type="domain" description="C3H1-type" evidence="11">
    <location>
        <begin position="424"/>
        <end position="452"/>
    </location>
</feature>
<evidence type="ECO:0000256" key="3">
    <source>
        <dbReference type="ARBA" id="ARBA00012483"/>
    </source>
</evidence>
<evidence type="ECO:0000259" key="10">
    <source>
        <dbReference type="PROSITE" id="PS50089"/>
    </source>
</evidence>
<feature type="compositionally biased region" description="Polar residues" evidence="9">
    <location>
        <begin position="746"/>
        <end position="757"/>
    </location>
</feature>
<dbReference type="GO" id="GO:0003725">
    <property type="term" value="F:double-stranded RNA binding"/>
    <property type="evidence" value="ECO:0007669"/>
    <property type="project" value="TreeGrafter"/>
</dbReference>
<reference evidence="12" key="2">
    <citation type="submission" date="2017-05" db="UniProtKB">
        <authorList>
            <consortium name="EnsemblMetazoa"/>
        </authorList>
    </citation>
    <scope>IDENTIFICATION</scope>
</reference>
<feature type="region of interest" description="Disordered" evidence="9">
    <location>
        <begin position="868"/>
        <end position="908"/>
    </location>
</feature>
<dbReference type="GO" id="GO:0000209">
    <property type="term" value="P:protein polyubiquitination"/>
    <property type="evidence" value="ECO:0007669"/>
    <property type="project" value="TreeGrafter"/>
</dbReference>
<dbReference type="OrthoDB" id="10067217at2759"/>
<dbReference type="PROSITE" id="PS00518">
    <property type="entry name" value="ZF_RING_1"/>
    <property type="match status" value="1"/>
</dbReference>
<dbReference type="InterPro" id="IPR052249">
    <property type="entry name" value="Roquin_domain"/>
</dbReference>
<comment type="subcellular location">
    <subcellularLocation>
        <location evidence="2">Cytoplasm</location>
        <location evidence="2">P-body</location>
    </subcellularLocation>
</comment>
<dbReference type="SMART" id="SM00184">
    <property type="entry name" value="RING"/>
    <property type="match status" value="1"/>
</dbReference>
<organism evidence="12">
    <name type="scientific">Amphimedon queenslandica</name>
    <name type="common">Sponge</name>
    <dbReference type="NCBI Taxonomy" id="400682"/>
    <lineage>
        <taxon>Eukaryota</taxon>
        <taxon>Metazoa</taxon>
        <taxon>Porifera</taxon>
        <taxon>Demospongiae</taxon>
        <taxon>Heteroscleromorpha</taxon>
        <taxon>Haplosclerida</taxon>
        <taxon>Niphatidae</taxon>
        <taxon>Amphimedon</taxon>
    </lineage>
</organism>
<protein>
    <recommendedName>
        <fullName evidence="3">RING-type E3 ubiquitin transferase</fullName>
        <ecNumber evidence="3">2.3.2.27</ecNumber>
    </recommendedName>
</protein>
<dbReference type="InterPro" id="IPR048575">
    <property type="entry name" value="Roquin_1_2-like_ROQ"/>
</dbReference>
<proteinExistence type="predicted"/>
<evidence type="ECO:0000313" key="12">
    <source>
        <dbReference type="EnsemblMetazoa" id="Aqu2.1.34201_001"/>
    </source>
</evidence>
<dbReference type="GO" id="GO:0010494">
    <property type="term" value="C:cytoplasmic stress granule"/>
    <property type="evidence" value="ECO:0007669"/>
    <property type="project" value="TreeGrafter"/>
</dbReference>
<evidence type="ECO:0000256" key="2">
    <source>
        <dbReference type="ARBA" id="ARBA00004201"/>
    </source>
</evidence>
<dbReference type="Gene3D" id="1.20.120.1790">
    <property type="match status" value="1"/>
</dbReference>
<evidence type="ECO:0000313" key="13">
    <source>
        <dbReference type="Proteomes" id="UP000007879"/>
    </source>
</evidence>
<dbReference type="InterPro" id="IPR036855">
    <property type="entry name" value="Znf_CCCH_sf"/>
</dbReference>
<dbReference type="AlphaFoldDB" id="A0A1X7V2L6"/>
<dbReference type="GO" id="GO:0035613">
    <property type="term" value="F:RNA stem-loop binding"/>
    <property type="evidence" value="ECO:0007669"/>
    <property type="project" value="TreeGrafter"/>
</dbReference>
<reference evidence="13" key="1">
    <citation type="journal article" date="2010" name="Nature">
        <title>The Amphimedon queenslandica genome and the evolution of animal complexity.</title>
        <authorList>
            <person name="Srivastava M."/>
            <person name="Simakov O."/>
            <person name="Chapman J."/>
            <person name="Fahey B."/>
            <person name="Gauthier M.E."/>
            <person name="Mitros T."/>
            <person name="Richards G.S."/>
            <person name="Conaco C."/>
            <person name="Dacre M."/>
            <person name="Hellsten U."/>
            <person name="Larroux C."/>
            <person name="Putnam N.H."/>
            <person name="Stanke M."/>
            <person name="Adamska M."/>
            <person name="Darling A."/>
            <person name="Degnan S.M."/>
            <person name="Oakley T.H."/>
            <person name="Plachetzki D.C."/>
            <person name="Zhai Y."/>
            <person name="Adamski M."/>
            <person name="Calcino A."/>
            <person name="Cummins S.F."/>
            <person name="Goodstein D.M."/>
            <person name="Harris C."/>
            <person name="Jackson D.J."/>
            <person name="Leys S.P."/>
            <person name="Shu S."/>
            <person name="Woodcroft B.J."/>
            <person name="Vervoort M."/>
            <person name="Kosik K.S."/>
            <person name="Manning G."/>
            <person name="Degnan B.M."/>
            <person name="Rokhsar D.S."/>
        </authorList>
    </citation>
    <scope>NUCLEOTIDE SEQUENCE [LARGE SCALE GENOMIC DNA]</scope>
</reference>
<dbReference type="GO" id="GO:0006511">
    <property type="term" value="P:ubiquitin-dependent protein catabolic process"/>
    <property type="evidence" value="ECO:0007669"/>
    <property type="project" value="TreeGrafter"/>
</dbReference>
<gene>
    <name evidence="12" type="primary">100633763</name>
</gene>
<dbReference type="GO" id="GO:0003729">
    <property type="term" value="F:mRNA binding"/>
    <property type="evidence" value="ECO:0007669"/>
    <property type="project" value="TreeGrafter"/>
</dbReference>
<dbReference type="InterPro" id="IPR000571">
    <property type="entry name" value="Znf_CCCH"/>
</dbReference>
<feature type="region of interest" description="Disordered" evidence="9">
    <location>
        <begin position="572"/>
        <end position="759"/>
    </location>
</feature>
<dbReference type="PROSITE" id="PS50103">
    <property type="entry name" value="ZF_C3H1"/>
    <property type="match status" value="1"/>
</dbReference>
<feature type="compositionally biased region" description="Pro residues" evidence="9">
    <location>
        <begin position="946"/>
        <end position="959"/>
    </location>
</feature>
<feature type="compositionally biased region" description="Low complexity" evidence="9">
    <location>
        <begin position="687"/>
        <end position="700"/>
    </location>
</feature>
<feature type="compositionally biased region" description="Pro residues" evidence="9">
    <location>
        <begin position="881"/>
        <end position="900"/>
    </location>
</feature>
<dbReference type="PROSITE" id="PS50089">
    <property type="entry name" value="ZF_RING_2"/>
    <property type="match status" value="1"/>
</dbReference>
<comment type="catalytic activity">
    <reaction evidence="1">
        <text>S-ubiquitinyl-[E2 ubiquitin-conjugating enzyme]-L-cysteine + [acceptor protein]-L-lysine = [E2 ubiquitin-conjugating enzyme]-L-cysteine + N(6)-ubiquitinyl-[acceptor protein]-L-lysine.</text>
        <dbReference type="EC" id="2.3.2.27"/>
    </reaction>
</comment>
<dbReference type="Gene3D" id="4.10.1000.10">
    <property type="entry name" value="Zinc finger, CCCH-type"/>
    <property type="match status" value="1"/>
</dbReference>
<dbReference type="InterPro" id="IPR013083">
    <property type="entry name" value="Znf_RING/FYVE/PHD"/>
</dbReference>
<dbReference type="Gene3D" id="3.30.40.10">
    <property type="entry name" value="Zinc/RING finger domain, C3HC4 (zinc finger)"/>
    <property type="match status" value="1"/>
</dbReference>
<dbReference type="EC" id="2.3.2.27" evidence="3"/>
<keyword evidence="7 8" id="KW-0862">Zinc</keyword>
<feature type="compositionally biased region" description="Polar residues" evidence="9">
    <location>
        <begin position="635"/>
        <end position="646"/>
    </location>
</feature>
<evidence type="ECO:0000256" key="9">
    <source>
        <dbReference type="SAM" id="MobiDB-lite"/>
    </source>
</evidence>